<sequence>MASPMVPGIQSPQLNSSGATQPQTFYPGLSFNRPGSAMNNSRPGSAASPALNGQPGVSPHPPPAQPSPNMQNQQAHAPPSAQKQTPVPVPAFPGQQQQVAHAAVQPPIVSSDVGNPTQSPSPAPTANSASGSVPPSGSKIQLPPDLLKAQKFSEDYTKLCTLITESDPEAVRRAMRDQFEKCMLGSAYHMAFIMNVAMHRAERGILSRAVRDFGAKIVSEGKADLIKWMKATDLDEVSDLILAKASDTFLDKALVMRLPSIEARRLVNALARAERLGYDKNDIVENEHVIPTVAPGAPPANPPPPPASSAPPAAPPAVPIQSVNRDLTPPANIGPIPRSWIYTTATGQRRHGPEDHNRPECTFCRRIFEHMSAWTHHVKKRICTRALARVNASGDILLCPHCGQSFGAHYGLQYHMMNKVCGDFGPVTKEDCQNIRSMPGPPANASYGFNPSTKRPAPDSTPTQYTASSSPAPSQTPAYVMQTPQSQSVPSSQSTPASIQIAGIQKPPLGTPQAKDMAHLTASQVQCLLGDLLRAEEDFKSKIATAKGLGLSEAELEKKMQSFRNSYACKQSTVRKKYGIRLRERRGRAEMVAERDQMGYGTGPRLGTPGASQTNGADKHADKRARVNGAGDAAVTSIEEQTPQPQRTPIKQVAVADIGGGLTGSNATAAMEDPTMSMSQPPQPSQAESSRPSSSYTQGNYRVQVHVPSPSTKKILAGGPKGPPNASSPSKQQSAGMTAQELLRQMSGDVQVIDDSSSSSEAESDFDSDSDSGTDDGNGGRGIKSEPPQV</sequence>
<dbReference type="EMBL" id="JAATWM020000065">
    <property type="protein sequence ID" value="KAF9869730.1"/>
    <property type="molecule type" value="Genomic_DNA"/>
</dbReference>
<feature type="compositionally biased region" description="Low complexity" evidence="1">
    <location>
        <begin position="460"/>
        <end position="498"/>
    </location>
</feature>
<feature type="compositionally biased region" description="Low complexity" evidence="1">
    <location>
        <begin position="677"/>
        <end position="695"/>
    </location>
</feature>
<dbReference type="Proteomes" id="UP000781932">
    <property type="component" value="Unassembled WGS sequence"/>
</dbReference>
<reference evidence="2" key="1">
    <citation type="submission" date="2020-03" db="EMBL/GenBank/DDBJ databases">
        <authorList>
            <person name="He L."/>
        </authorList>
    </citation>
    <scope>NUCLEOTIDE SEQUENCE</scope>
    <source>
        <strain evidence="2">CkLH20</strain>
    </source>
</reference>
<dbReference type="RefSeq" id="XP_038739191.1">
    <property type="nucleotide sequence ID" value="XM_038895485.1"/>
</dbReference>
<feature type="compositionally biased region" description="Polar residues" evidence="1">
    <location>
        <begin position="10"/>
        <end position="24"/>
    </location>
</feature>
<feature type="compositionally biased region" description="Low complexity" evidence="1">
    <location>
        <begin position="93"/>
        <end position="130"/>
    </location>
</feature>
<feature type="region of interest" description="Disordered" evidence="1">
    <location>
        <begin position="596"/>
        <end position="790"/>
    </location>
</feature>
<reference evidence="2" key="2">
    <citation type="submission" date="2020-11" db="EMBL/GenBank/DDBJ databases">
        <title>Whole genome sequencing of Colletotrichum sp.</title>
        <authorList>
            <person name="Li H."/>
        </authorList>
    </citation>
    <scope>NUCLEOTIDE SEQUENCE</scope>
    <source>
        <strain evidence="2">CkLH20</strain>
    </source>
</reference>
<feature type="compositionally biased region" description="Pro residues" evidence="1">
    <location>
        <begin position="296"/>
        <end position="318"/>
    </location>
</feature>
<feature type="region of interest" description="Disordered" evidence="1">
    <location>
        <begin position="292"/>
        <end position="339"/>
    </location>
</feature>
<feature type="compositionally biased region" description="Acidic residues" evidence="1">
    <location>
        <begin position="762"/>
        <end position="774"/>
    </location>
</feature>
<dbReference type="GeneID" id="62168559"/>
<dbReference type="PANTHER" id="PTHR48125:SF12">
    <property type="entry name" value="AT HOOK TRANSCRIPTION FACTOR FAMILY-RELATED"/>
    <property type="match status" value="1"/>
</dbReference>
<feature type="region of interest" description="Disordered" evidence="1">
    <location>
        <begin position="1"/>
        <end position="142"/>
    </location>
</feature>
<dbReference type="OrthoDB" id="37886at2759"/>
<keyword evidence="3" id="KW-1185">Reference proteome</keyword>
<feature type="region of interest" description="Disordered" evidence="1">
    <location>
        <begin position="434"/>
        <end position="498"/>
    </location>
</feature>
<gene>
    <name evidence="2" type="ORF">CkaCkLH20_12773</name>
</gene>
<name>A0A9P6LEN7_9PEZI</name>
<dbReference type="AlphaFoldDB" id="A0A9P6LEN7"/>
<dbReference type="PANTHER" id="PTHR48125">
    <property type="entry name" value="LP07818P1"/>
    <property type="match status" value="1"/>
</dbReference>
<evidence type="ECO:0000313" key="3">
    <source>
        <dbReference type="Proteomes" id="UP000781932"/>
    </source>
</evidence>
<proteinExistence type="predicted"/>
<evidence type="ECO:0000313" key="2">
    <source>
        <dbReference type="EMBL" id="KAF9869730.1"/>
    </source>
</evidence>
<feature type="compositionally biased region" description="Polar residues" evidence="1">
    <location>
        <begin position="725"/>
        <end position="737"/>
    </location>
</feature>
<comment type="caution">
    <text evidence="2">The sequence shown here is derived from an EMBL/GenBank/DDBJ whole genome shotgun (WGS) entry which is preliminary data.</text>
</comment>
<evidence type="ECO:0000256" key="1">
    <source>
        <dbReference type="SAM" id="MobiDB-lite"/>
    </source>
</evidence>
<organism evidence="2 3">
    <name type="scientific">Colletotrichum karsti</name>
    <dbReference type="NCBI Taxonomy" id="1095194"/>
    <lineage>
        <taxon>Eukaryota</taxon>
        <taxon>Fungi</taxon>
        <taxon>Dikarya</taxon>
        <taxon>Ascomycota</taxon>
        <taxon>Pezizomycotina</taxon>
        <taxon>Sordariomycetes</taxon>
        <taxon>Hypocreomycetidae</taxon>
        <taxon>Glomerellales</taxon>
        <taxon>Glomerellaceae</taxon>
        <taxon>Colletotrichum</taxon>
        <taxon>Colletotrichum boninense species complex</taxon>
    </lineage>
</organism>
<feature type="compositionally biased region" description="Low complexity" evidence="1">
    <location>
        <begin position="747"/>
        <end position="761"/>
    </location>
</feature>
<feature type="compositionally biased region" description="Polar residues" evidence="1">
    <location>
        <begin position="638"/>
        <end position="649"/>
    </location>
</feature>
<accession>A0A9P6LEN7</accession>
<protein>
    <submittedName>
        <fullName evidence="2">Uncharacterized protein</fullName>
    </submittedName>
</protein>